<feature type="region of interest" description="Disordered" evidence="1">
    <location>
        <begin position="55"/>
        <end position="102"/>
    </location>
</feature>
<keyword evidence="3" id="KW-1185">Reference proteome</keyword>
<dbReference type="Proteomes" id="UP001516400">
    <property type="component" value="Unassembled WGS sequence"/>
</dbReference>
<organism evidence="2 3">
    <name type="scientific">Cryptolaemus montrouzieri</name>
    <dbReference type="NCBI Taxonomy" id="559131"/>
    <lineage>
        <taxon>Eukaryota</taxon>
        <taxon>Metazoa</taxon>
        <taxon>Ecdysozoa</taxon>
        <taxon>Arthropoda</taxon>
        <taxon>Hexapoda</taxon>
        <taxon>Insecta</taxon>
        <taxon>Pterygota</taxon>
        <taxon>Neoptera</taxon>
        <taxon>Endopterygota</taxon>
        <taxon>Coleoptera</taxon>
        <taxon>Polyphaga</taxon>
        <taxon>Cucujiformia</taxon>
        <taxon>Coccinelloidea</taxon>
        <taxon>Coccinellidae</taxon>
        <taxon>Scymninae</taxon>
        <taxon>Scymnini</taxon>
        <taxon>Cryptolaemus</taxon>
    </lineage>
</organism>
<proteinExistence type="predicted"/>
<evidence type="ECO:0000313" key="3">
    <source>
        <dbReference type="Proteomes" id="UP001516400"/>
    </source>
</evidence>
<comment type="caution">
    <text evidence="2">The sequence shown here is derived from an EMBL/GenBank/DDBJ whole genome shotgun (WGS) entry which is preliminary data.</text>
</comment>
<dbReference type="AlphaFoldDB" id="A0ABD2NWA0"/>
<name>A0ABD2NWA0_9CUCU</name>
<accession>A0ABD2NWA0</accession>
<evidence type="ECO:0000256" key="1">
    <source>
        <dbReference type="SAM" id="MobiDB-lite"/>
    </source>
</evidence>
<feature type="compositionally biased region" description="Polar residues" evidence="1">
    <location>
        <begin position="19"/>
        <end position="32"/>
    </location>
</feature>
<reference evidence="2 3" key="1">
    <citation type="journal article" date="2021" name="BMC Biol.">
        <title>Horizontally acquired antibacterial genes associated with adaptive radiation of ladybird beetles.</title>
        <authorList>
            <person name="Li H.S."/>
            <person name="Tang X.F."/>
            <person name="Huang Y.H."/>
            <person name="Xu Z.Y."/>
            <person name="Chen M.L."/>
            <person name="Du X.Y."/>
            <person name="Qiu B.Y."/>
            <person name="Chen P.T."/>
            <person name="Zhang W."/>
            <person name="Slipinski A."/>
            <person name="Escalona H.E."/>
            <person name="Waterhouse R.M."/>
            <person name="Zwick A."/>
            <person name="Pang H."/>
        </authorList>
    </citation>
    <scope>NUCLEOTIDE SEQUENCE [LARGE SCALE GENOMIC DNA]</scope>
    <source>
        <strain evidence="2">SYSU2018</strain>
    </source>
</reference>
<protein>
    <submittedName>
        <fullName evidence="2">Uncharacterized protein</fullName>
    </submittedName>
</protein>
<sequence>MYQKTSHSVITPPLDQPSHDNSITLNNSQINSNDGDSIVLSQNLDAELKVSEPNELVIKSEAEENDISNNREMSEVSENETGTVNKPVRIRKAPGNLRDYKV</sequence>
<dbReference type="EMBL" id="JABFTP020000144">
    <property type="protein sequence ID" value="KAL3282827.1"/>
    <property type="molecule type" value="Genomic_DNA"/>
</dbReference>
<evidence type="ECO:0000313" key="2">
    <source>
        <dbReference type="EMBL" id="KAL3282827.1"/>
    </source>
</evidence>
<gene>
    <name evidence="2" type="ORF">HHI36_005990</name>
</gene>
<feature type="region of interest" description="Disordered" evidence="1">
    <location>
        <begin position="1"/>
        <end position="32"/>
    </location>
</feature>